<dbReference type="FunFam" id="1.10.472.140:FF:000003">
    <property type="entry name" value="Retinoblastoma-related protein 1"/>
    <property type="match status" value="1"/>
</dbReference>
<dbReference type="SUPFAM" id="SSF52058">
    <property type="entry name" value="L domain-like"/>
    <property type="match status" value="1"/>
</dbReference>
<dbReference type="SMART" id="SM01367">
    <property type="entry name" value="DUF3452"/>
    <property type="match status" value="1"/>
</dbReference>
<dbReference type="Gene3D" id="3.80.10.10">
    <property type="entry name" value="Ribonuclease Inhibitor"/>
    <property type="match status" value="1"/>
</dbReference>
<dbReference type="EMBL" id="JAUIZM010000014">
    <property type="protein sequence ID" value="KAK1352901.1"/>
    <property type="molecule type" value="Genomic_DNA"/>
</dbReference>
<dbReference type="InterPro" id="IPR028309">
    <property type="entry name" value="RB_fam"/>
</dbReference>
<comment type="caution">
    <text evidence="2">The sequence shown here is derived from an EMBL/GenBank/DDBJ whole genome shotgun (WGS) entry which is preliminary data.</text>
</comment>
<dbReference type="GO" id="GO:0006357">
    <property type="term" value="P:regulation of transcription by RNA polymerase II"/>
    <property type="evidence" value="ECO:0007669"/>
    <property type="project" value="InterPro"/>
</dbReference>
<protein>
    <recommendedName>
        <fullName evidence="1">Retinoblastoma-associated protein N-terminal domain-containing protein</fullName>
    </recommendedName>
</protein>
<reference evidence="2" key="1">
    <citation type="submission" date="2023-02" db="EMBL/GenBank/DDBJ databases">
        <title>Genome of toxic invasive species Heracleum sosnowskyi carries increased number of genes despite the absence of recent whole-genome duplications.</title>
        <authorList>
            <person name="Schelkunov M."/>
            <person name="Shtratnikova V."/>
            <person name="Makarenko M."/>
            <person name="Klepikova A."/>
            <person name="Omelchenko D."/>
            <person name="Novikova G."/>
            <person name="Obukhova E."/>
            <person name="Bogdanov V."/>
            <person name="Penin A."/>
            <person name="Logacheva M."/>
        </authorList>
    </citation>
    <scope>NUCLEOTIDE SEQUENCE</scope>
    <source>
        <strain evidence="2">Hsosn_3</strain>
        <tissue evidence="2">Leaf</tissue>
    </source>
</reference>
<reference evidence="2" key="2">
    <citation type="submission" date="2023-05" db="EMBL/GenBank/DDBJ databases">
        <authorList>
            <person name="Schelkunov M.I."/>
        </authorList>
    </citation>
    <scope>NUCLEOTIDE SEQUENCE</scope>
    <source>
        <strain evidence="2">Hsosn_3</strain>
        <tissue evidence="2">Leaf</tissue>
    </source>
</reference>
<dbReference type="InterPro" id="IPR024599">
    <property type="entry name" value="RB_N"/>
</dbReference>
<proteinExistence type="predicted"/>
<dbReference type="GO" id="GO:0005667">
    <property type="term" value="C:transcription regulator complex"/>
    <property type="evidence" value="ECO:0007669"/>
    <property type="project" value="TreeGrafter"/>
</dbReference>
<dbReference type="PANTHER" id="PTHR13742:SF17">
    <property type="entry name" value="RE32990P-RELATED"/>
    <property type="match status" value="1"/>
</dbReference>
<dbReference type="GO" id="GO:0000785">
    <property type="term" value="C:chromatin"/>
    <property type="evidence" value="ECO:0007669"/>
    <property type="project" value="TreeGrafter"/>
</dbReference>
<organism evidence="2 3">
    <name type="scientific">Heracleum sosnowskyi</name>
    <dbReference type="NCBI Taxonomy" id="360622"/>
    <lineage>
        <taxon>Eukaryota</taxon>
        <taxon>Viridiplantae</taxon>
        <taxon>Streptophyta</taxon>
        <taxon>Embryophyta</taxon>
        <taxon>Tracheophyta</taxon>
        <taxon>Spermatophyta</taxon>
        <taxon>Magnoliopsida</taxon>
        <taxon>eudicotyledons</taxon>
        <taxon>Gunneridae</taxon>
        <taxon>Pentapetalae</taxon>
        <taxon>asterids</taxon>
        <taxon>campanulids</taxon>
        <taxon>Apiales</taxon>
        <taxon>Apiaceae</taxon>
        <taxon>Apioideae</taxon>
        <taxon>apioid superclade</taxon>
        <taxon>Tordylieae</taxon>
        <taxon>Tordyliinae</taxon>
        <taxon>Heracleum</taxon>
    </lineage>
</organism>
<gene>
    <name evidence="2" type="ORF">POM88_052739</name>
</gene>
<evidence type="ECO:0000313" key="2">
    <source>
        <dbReference type="EMBL" id="KAK1352901.1"/>
    </source>
</evidence>
<dbReference type="AlphaFoldDB" id="A0AAD8GRU3"/>
<dbReference type="GO" id="GO:0000977">
    <property type="term" value="F:RNA polymerase II transcription regulatory region sequence-specific DNA binding"/>
    <property type="evidence" value="ECO:0007669"/>
    <property type="project" value="TreeGrafter"/>
</dbReference>
<evidence type="ECO:0000313" key="3">
    <source>
        <dbReference type="Proteomes" id="UP001237642"/>
    </source>
</evidence>
<sequence length="414" mass="46734">MNWSMSTDYCTWEGVSCDHNTGDVIGLDLSCSQLEGAILPNTTLFQLSHLQFLNLSQNDFSLSNQFPQEFGFFAKGLTHLNLSFTGFSGRVPSGISHLYKLVSLDLSRNFGAQLEDKVFKSLLHNLTQLRVLNLYWVSINSLLPMNLSTSLRVLNLRGFLQLDFAFQGFDLRYYKRAYNELFLAKDTNIDKQSAVGIESDYHRFGWLLFLALRAHAFSRFKDLVTCTNGLVSILAILIIHVPAHLRKFTIDDSSRFIKKGDKGMDIIASLCKMYETSEDELRKTMEKTNKLIESILKKKPCLASECKVENLNNISTDGLIYFDGLMEETTLSTNLSTLENYEDAIHNTGDLDERVFMDAEDSVLGSSSLSGGAINISGTKRKFDSIASPTKINNNNLQRWTSFLTDGHYVDYSK</sequence>
<keyword evidence="3" id="KW-1185">Reference proteome</keyword>
<dbReference type="GO" id="GO:2000134">
    <property type="term" value="P:negative regulation of G1/S transition of mitotic cell cycle"/>
    <property type="evidence" value="ECO:0007669"/>
    <property type="project" value="TreeGrafter"/>
</dbReference>
<accession>A0AAD8GRU3</accession>
<dbReference type="GO" id="GO:0030154">
    <property type="term" value="P:cell differentiation"/>
    <property type="evidence" value="ECO:0007669"/>
    <property type="project" value="TreeGrafter"/>
</dbReference>
<dbReference type="Gene3D" id="1.10.472.140">
    <property type="match status" value="1"/>
</dbReference>
<dbReference type="Pfam" id="PF11934">
    <property type="entry name" value="DUF3452"/>
    <property type="match status" value="1"/>
</dbReference>
<name>A0AAD8GRU3_9APIA</name>
<dbReference type="InterPro" id="IPR032675">
    <property type="entry name" value="LRR_dom_sf"/>
</dbReference>
<feature type="domain" description="Retinoblastoma-associated protein N-terminal" evidence="1">
    <location>
        <begin position="106"/>
        <end position="240"/>
    </location>
</feature>
<dbReference type="Proteomes" id="UP001237642">
    <property type="component" value="Unassembled WGS sequence"/>
</dbReference>
<evidence type="ECO:0000259" key="1">
    <source>
        <dbReference type="SMART" id="SM01367"/>
    </source>
</evidence>
<dbReference type="PANTHER" id="PTHR13742">
    <property type="entry name" value="RETINOBLASTOMA-ASSOCIATED PROTEIN RB -RELATED"/>
    <property type="match status" value="1"/>
</dbReference>